<dbReference type="InterPro" id="IPR019734">
    <property type="entry name" value="TPR_rpt"/>
</dbReference>
<dbReference type="InterPro" id="IPR013105">
    <property type="entry name" value="TPR_2"/>
</dbReference>
<dbReference type="SMART" id="SM00671">
    <property type="entry name" value="SEL1"/>
    <property type="match status" value="3"/>
</dbReference>
<reference evidence="6" key="1">
    <citation type="submission" date="2021-01" db="EMBL/GenBank/DDBJ databases">
        <authorList>
            <person name="Corre E."/>
            <person name="Pelletier E."/>
            <person name="Niang G."/>
            <person name="Scheremetjew M."/>
            <person name="Finn R."/>
            <person name="Kale V."/>
            <person name="Holt S."/>
            <person name="Cochrane G."/>
            <person name="Meng A."/>
            <person name="Brown T."/>
            <person name="Cohen L."/>
        </authorList>
    </citation>
    <scope>NUCLEOTIDE SEQUENCE</scope>
    <source>
        <strain evidence="6">CCMP3107</strain>
    </source>
</reference>
<proteinExistence type="inferred from homology"/>
<keyword evidence="1" id="KW-0677">Repeat</keyword>
<feature type="repeat" description="TPR" evidence="4">
    <location>
        <begin position="84"/>
        <end position="117"/>
    </location>
</feature>
<evidence type="ECO:0000256" key="4">
    <source>
        <dbReference type="PROSITE-ProRule" id="PRU00339"/>
    </source>
</evidence>
<feature type="repeat" description="TPR" evidence="4">
    <location>
        <begin position="152"/>
        <end position="185"/>
    </location>
</feature>
<feature type="repeat" description="TPR" evidence="4">
    <location>
        <begin position="118"/>
        <end position="151"/>
    </location>
</feature>
<evidence type="ECO:0000256" key="5">
    <source>
        <dbReference type="SAM" id="MobiDB-lite"/>
    </source>
</evidence>
<dbReference type="AlphaFoldDB" id="A0A7S4D6B5"/>
<keyword evidence="2 4" id="KW-0802">TPR repeat</keyword>
<dbReference type="Pfam" id="PF13424">
    <property type="entry name" value="TPR_12"/>
    <property type="match status" value="1"/>
</dbReference>
<feature type="repeat" description="TPR" evidence="4">
    <location>
        <begin position="186"/>
        <end position="219"/>
    </location>
</feature>
<dbReference type="SUPFAM" id="SSF48452">
    <property type="entry name" value="TPR-like"/>
    <property type="match status" value="1"/>
</dbReference>
<organism evidence="6">
    <name type="scientific">Heterosigma akashiwo</name>
    <name type="common">Chromophytic alga</name>
    <name type="synonym">Heterosigma carterae</name>
    <dbReference type="NCBI Taxonomy" id="2829"/>
    <lineage>
        <taxon>Eukaryota</taxon>
        <taxon>Sar</taxon>
        <taxon>Stramenopiles</taxon>
        <taxon>Ochrophyta</taxon>
        <taxon>Raphidophyceae</taxon>
        <taxon>Chattonellales</taxon>
        <taxon>Chattonellaceae</taxon>
        <taxon>Heterosigma</taxon>
    </lineage>
</organism>
<evidence type="ECO:0000313" key="6">
    <source>
        <dbReference type="EMBL" id="CAE0631302.1"/>
    </source>
</evidence>
<gene>
    <name evidence="6" type="ORF">HAKA00212_LOCUS10004</name>
</gene>
<dbReference type="SMART" id="SM00028">
    <property type="entry name" value="TPR"/>
    <property type="match status" value="5"/>
</dbReference>
<comment type="similarity">
    <text evidence="3">Belongs to the APC3/CDC27 family.</text>
</comment>
<protein>
    <recommendedName>
        <fullName evidence="7">UDP-N-acetylglucosamine--peptide N-acetylglucosaminyltransferase SPINDLY</fullName>
    </recommendedName>
</protein>
<evidence type="ECO:0000256" key="2">
    <source>
        <dbReference type="ARBA" id="ARBA00022803"/>
    </source>
</evidence>
<dbReference type="PANTHER" id="PTHR12558">
    <property type="entry name" value="CELL DIVISION CYCLE 16,23,27"/>
    <property type="match status" value="1"/>
</dbReference>
<feature type="compositionally biased region" description="Basic residues" evidence="5">
    <location>
        <begin position="282"/>
        <end position="291"/>
    </location>
</feature>
<dbReference type="PROSITE" id="PS50005">
    <property type="entry name" value="TPR"/>
    <property type="match status" value="5"/>
</dbReference>
<accession>A0A7S4D6B5</accession>
<dbReference type="InterPro" id="IPR006597">
    <property type="entry name" value="Sel1-like"/>
</dbReference>
<evidence type="ECO:0000256" key="3">
    <source>
        <dbReference type="ARBA" id="ARBA00038210"/>
    </source>
</evidence>
<feature type="region of interest" description="Disordered" evidence="5">
    <location>
        <begin position="261"/>
        <end position="291"/>
    </location>
</feature>
<evidence type="ECO:0008006" key="7">
    <source>
        <dbReference type="Google" id="ProtNLM"/>
    </source>
</evidence>
<dbReference type="Pfam" id="PF07719">
    <property type="entry name" value="TPR_2"/>
    <property type="match status" value="1"/>
</dbReference>
<feature type="repeat" description="TPR" evidence="4">
    <location>
        <begin position="50"/>
        <end position="83"/>
    </location>
</feature>
<dbReference type="PANTHER" id="PTHR12558:SF13">
    <property type="entry name" value="CELL DIVISION CYCLE PROTEIN 27 HOMOLOG"/>
    <property type="match status" value="1"/>
</dbReference>
<dbReference type="PROSITE" id="PS50293">
    <property type="entry name" value="TPR_REGION"/>
    <property type="match status" value="2"/>
</dbReference>
<dbReference type="Pfam" id="PF13181">
    <property type="entry name" value="TPR_8"/>
    <property type="match status" value="2"/>
</dbReference>
<dbReference type="PROSITE" id="PS51257">
    <property type="entry name" value="PROKAR_LIPOPROTEIN"/>
    <property type="match status" value="1"/>
</dbReference>
<dbReference type="InterPro" id="IPR011990">
    <property type="entry name" value="TPR-like_helical_dom_sf"/>
</dbReference>
<sequence>MGSLKEKLTGFLFSFCACIESGDQGICCGSGVLLRPEEHTPPNLDHSKQIEVLDGLGQACLMQGEYTKASEYFLKIIEIDPWNHCAHYHLGDVYHELRDLSAAELWLQKAIQLDSSLAEPWIVLGLVYREKGEIDKAIETSLYAEAVDPENTVVLYNLGFLYQCKKNKPKALEYYSKAIEFHPDDSDAMYNVGILYQSMGKHQEAIEWYTKAIDAAPEKHQHDAQDALNKLHEHLRRKKEKISGEETPVIKAVAVQEELNQSAGEDDVYDDGPKSPRSSISSHHHIILKNG</sequence>
<evidence type="ECO:0000256" key="1">
    <source>
        <dbReference type="ARBA" id="ARBA00022737"/>
    </source>
</evidence>
<dbReference type="Gene3D" id="1.25.40.10">
    <property type="entry name" value="Tetratricopeptide repeat domain"/>
    <property type="match status" value="2"/>
</dbReference>
<name>A0A7S4D6B5_HETAK</name>
<dbReference type="EMBL" id="HBIU01021316">
    <property type="protein sequence ID" value="CAE0631302.1"/>
    <property type="molecule type" value="Transcribed_RNA"/>
</dbReference>